<dbReference type="CDD" id="cd09116">
    <property type="entry name" value="PLDc_Nuc_like"/>
    <property type="match status" value="1"/>
</dbReference>
<dbReference type="GO" id="GO:0004630">
    <property type="term" value="F:phospholipase D activity"/>
    <property type="evidence" value="ECO:0007669"/>
    <property type="project" value="UniProtKB-EC"/>
</dbReference>
<dbReference type="InterPro" id="IPR025202">
    <property type="entry name" value="PLD-like_dom"/>
</dbReference>
<feature type="domain" description="PLD phosphodiesterase" evidence="7">
    <location>
        <begin position="153"/>
        <end position="180"/>
    </location>
</feature>
<dbReference type="GO" id="GO:0016042">
    <property type="term" value="P:lipid catabolic process"/>
    <property type="evidence" value="ECO:0007669"/>
    <property type="project" value="UniProtKB-KW"/>
</dbReference>
<dbReference type="PANTHER" id="PTHR43856:SF1">
    <property type="entry name" value="MITOCHONDRIAL CARDIOLIPIN HYDROLASE"/>
    <property type="match status" value="1"/>
</dbReference>
<comment type="similarity">
    <text evidence="2">Belongs to the phospholipase D family.</text>
</comment>
<keyword evidence="6" id="KW-0443">Lipid metabolism</keyword>
<dbReference type="Proteomes" id="UP000050509">
    <property type="component" value="Unassembled WGS sequence"/>
</dbReference>
<accession>A0A0P9HDY9</accession>
<dbReference type="SMART" id="SM00155">
    <property type="entry name" value="PLDc"/>
    <property type="match status" value="2"/>
</dbReference>
<keyword evidence="4" id="KW-0378">Hydrolase</keyword>
<dbReference type="InterPro" id="IPR051406">
    <property type="entry name" value="PLD_domain"/>
</dbReference>
<evidence type="ECO:0000256" key="3">
    <source>
        <dbReference type="ARBA" id="ARBA00012027"/>
    </source>
</evidence>
<keyword evidence="5" id="KW-0442">Lipid degradation</keyword>
<dbReference type="CDD" id="cd09170">
    <property type="entry name" value="PLDc_Nuc"/>
    <property type="match status" value="1"/>
</dbReference>
<dbReference type="SUPFAM" id="SSF56024">
    <property type="entry name" value="Phospholipase D/nuclease"/>
    <property type="match status" value="2"/>
</dbReference>
<dbReference type="GO" id="GO:0006793">
    <property type="term" value="P:phosphorus metabolic process"/>
    <property type="evidence" value="ECO:0007669"/>
    <property type="project" value="UniProtKB-ARBA"/>
</dbReference>
<keyword evidence="9" id="KW-1185">Reference proteome</keyword>
<dbReference type="PANTHER" id="PTHR43856">
    <property type="entry name" value="CARDIOLIPIN HYDROLASE"/>
    <property type="match status" value="1"/>
</dbReference>
<dbReference type="EC" id="3.1.4.4" evidence="3"/>
<evidence type="ECO:0000256" key="1">
    <source>
        <dbReference type="ARBA" id="ARBA00000798"/>
    </source>
</evidence>
<dbReference type="Gene3D" id="3.30.870.10">
    <property type="entry name" value="Endonuclease Chain A"/>
    <property type="match status" value="2"/>
</dbReference>
<evidence type="ECO:0000256" key="4">
    <source>
        <dbReference type="ARBA" id="ARBA00022801"/>
    </source>
</evidence>
<dbReference type="InterPro" id="IPR001736">
    <property type="entry name" value="PLipase_D/transphosphatidylase"/>
</dbReference>
<sequence length="379" mass="41500">MVAATRPGARRPLLVVAVLVALLLGYLYQAGTLRPLAFAAAERAGLASAAPTNPRLQAFFTTPTLVYPDKSWQRPAVPLLQQLIVDIDRARSRVDIAVFDFDLPELADALLRAQRRGVAVRLVADSENLLTPEVALALGRLEQAGATVRVDRREPFMHDKIAVIDGLVVWFGSWNMTENDTWRNNNNMIRAVHAELAAAYQDEIEQMLAGRFGTAKMRRANIPQFRIGTARLQVLFAPQDGAADYLLARIAAAKHSIRVMAFSFTAAPVIDALLERARAGVHVQVVLESQNATGQNAAFARLREAGLDVLLDGNCYNMHHKALVIDEQTVITGSYNFTNSAERSNDENTVIIDDAALAGAFTSEFGRVYAQAQNPARCQ</sequence>
<reference evidence="8 9" key="1">
    <citation type="submission" date="2015-09" db="EMBL/GenBank/DDBJ databases">
        <title>Draft genome sequence of Kouleothrix aurantiaca JCM 19913.</title>
        <authorList>
            <person name="Hemp J."/>
        </authorList>
    </citation>
    <scope>NUCLEOTIDE SEQUENCE [LARGE SCALE GENOMIC DNA]</scope>
    <source>
        <strain evidence="8 9">COM-B</strain>
    </source>
</reference>
<dbReference type="AlphaFoldDB" id="A0A0P9HDY9"/>
<dbReference type="EMBL" id="LJCR01000398">
    <property type="protein sequence ID" value="KPV52895.1"/>
    <property type="molecule type" value="Genomic_DNA"/>
</dbReference>
<evidence type="ECO:0000256" key="2">
    <source>
        <dbReference type="ARBA" id="ARBA00008664"/>
    </source>
</evidence>
<dbReference type="PATRIC" id="fig|186479.3.peg.8039"/>
<dbReference type="GO" id="GO:0016891">
    <property type="term" value="F:RNA endonuclease activity producing 5'-phosphomonoesters, hydrolytic mechanism"/>
    <property type="evidence" value="ECO:0007669"/>
    <property type="project" value="TreeGrafter"/>
</dbReference>
<evidence type="ECO:0000313" key="8">
    <source>
        <dbReference type="EMBL" id="KPV52895.1"/>
    </source>
</evidence>
<feature type="domain" description="PLD phosphodiesterase" evidence="7">
    <location>
        <begin position="314"/>
        <end position="341"/>
    </location>
</feature>
<dbReference type="PROSITE" id="PS50035">
    <property type="entry name" value="PLD"/>
    <property type="match status" value="2"/>
</dbReference>
<evidence type="ECO:0000256" key="5">
    <source>
        <dbReference type="ARBA" id="ARBA00022963"/>
    </source>
</evidence>
<comment type="caution">
    <text evidence="8">The sequence shown here is derived from an EMBL/GenBank/DDBJ whole genome shotgun (WGS) entry which is preliminary data.</text>
</comment>
<evidence type="ECO:0000259" key="7">
    <source>
        <dbReference type="PROSITE" id="PS50035"/>
    </source>
</evidence>
<comment type="catalytic activity">
    <reaction evidence="1">
        <text>a 1,2-diacyl-sn-glycero-3-phosphocholine + H2O = a 1,2-diacyl-sn-glycero-3-phosphate + choline + H(+)</text>
        <dbReference type="Rhea" id="RHEA:14445"/>
        <dbReference type="ChEBI" id="CHEBI:15354"/>
        <dbReference type="ChEBI" id="CHEBI:15377"/>
        <dbReference type="ChEBI" id="CHEBI:15378"/>
        <dbReference type="ChEBI" id="CHEBI:57643"/>
        <dbReference type="ChEBI" id="CHEBI:58608"/>
        <dbReference type="EC" id="3.1.4.4"/>
    </reaction>
</comment>
<name>A0A0P9HDY9_9CHLR</name>
<protein>
    <recommendedName>
        <fullName evidence="3">phospholipase D</fullName>
        <ecNumber evidence="3">3.1.4.4</ecNumber>
    </recommendedName>
</protein>
<evidence type="ECO:0000256" key="6">
    <source>
        <dbReference type="ARBA" id="ARBA00023098"/>
    </source>
</evidence>
<evidence type="ECO:0000313" key="9">
    <source>
        <dbReference type="Proteomes" id="UP000050509"/>
    </source>
</evidence>
<gene>
    <name evidence="8" type="ORF">SE17_12755</name>
</gene>
<organism evidence="8 9">
    <name type="scientific">Kouleothrix aurantiaca</name>
    <dbReference type="NCBI Taxonomy" id="186479"/>
    <lineage>
        <taxon>Bacteria</taxon>
        <taxon>Bacillati</taxon>
        <taxon>Chloroflexota</taxon>
        <taxon>Chloroflexia</taxon>
        <taxon>Chloroflexales</taxon>
        <taxon>Roseiflexineae</taxon>
        <taxon>Roseiflexaceae</taxon>
        <taxon>Kouleothrix</taxon>
    </lineage>
</organism>
<proteinExistence type="inferred from homology"/>
<dbReference type="Pfam" id="PF13091">
    <property type="entry name" value="PLDc_2"/>
    <property type="match status" value="2"/>
</dbReference>